<reference evidence="1" key="1">
    <citation type="submission" date="2016-04" db="EMBL/GenBank/DDBJ databases">
        <authorList>
            <person name="Evans L.H."/>
            <person name="Alamgir A."/>
            <person name="Owens N."/>
            <person name="Weber N.D."/>
            <person name="Virtaneva K."/>
            <person name="Barbian K."/>
            <person name="Babar A."/>
            <person name="Rosenke K."/>
        </authorList>
    </citation>
    <scope>NUCLEOTIDE SEQUENCE [LARGE SCALE GENOMIC DNA]</scope>
    <source>
        <strain evidence="1">CBS 101.48</strain>
    </source>
</reference>
<proteinExistence type="predicted"/>
<gene>
    <name evidence="1" type="primary">ABSGL_01316.1 scaffold 1223</name>
</gene>
<evidence type="ECO:0000313" key="2">
    <source>
        <dbReference type="Proteomes" id="UP000078561"/>
    </source>
</evidence>
<dbReference type="InParanoid" id="A0A163IXS2"/>
<keyword evidence="2" id="KW-1185">Reference proteome</keyword>
<organism evidence="1">
    <name type="scientific">Absidia glauca</name>
    <name type="common">Pin mould</name>
    <dbReference type="NCBI Taxonomy" id="4829"/>
    <lineage>
        <taxon>Eukaryota</taxon>
        <taxon>Fungi</taxon>
        <taxon>Fungi incertae sedis</taxon>
        <taxon>Mucoromycota</taxon>
        <taxon>Mucoromycotina</taxon>
        <taxon>Mucoromycetes</taxon>
        <taxon>Mucorales</taxon>
        <taxon>Cunninghamellaceae</taxon>
        <taxon>Absidia</taxon>
    </lineage>
</organism>
<dbReference type="AlphaFoldDB" id="A0A163IXS2"/>
<name>A0A163IXS2_ABSGL</name>
<sequence length="152" mass="17310">MNPINQFNTLWMQSTEDTAQANEIRCREALNQLELQVFEERQCHWRRLNHLKSVVVPLILEIAHQELPSSTNYERDLLTLVRRLVPAYNMRRMVHARVVAMDPWFPAGGPAFPAAEDVVGVEAPAEVELFSSLLGLDHLLNWATEDAVPVAL</sequence>
<accession>A0A163IXS2</accession>
<protein>
    <submittedName>
        <fullName evidence="1">Uncharacterized protein</fullName>
    </submittedName>
</protein>
<evidence type="ECO:0000313" key="1">
    <source>
        <dbReference type="EMBL" id="SAL95975.1"/>
    </source>
</evidence>
<dbReference type="Proteomes" id="UP000078561">
    <property type="component" value="Unassembled WGS sequence"/>
</dbReference>
<dbReference type="EMBL" id="LT550481">
    <property type="protein sequence ID" value="SAL95975.1"/>
    <property type="molecule type" value="Genomic_DNA"/>
</dbReference>